<evidence type="ECO:0000313" key="7">
    <source>
        <dbReference type="EMBL" id="MCW1912360.1"/>
    </source>
</evidence>
<dbReference type="Pfam" id="PF01544">
    <property type="entry name" value="CorA"/>
    <property type="match status" value="1"/>
</dbReference>
<evidence type="ECO:0000256" key="6">
    <source>
        <dbReference type="SAM" id="Phobius"/>
    </source>
</evidence>
<evidence type="ECO:0000256" key="3">
    <source>
        <dbReference type="ARBA" id="ARBA00022989"/>
    </source>
</evidence>
<evidence type="ECO:0000256" key="4">
    <source>
        <dbReference type="ARBA" id="ARBA00023136"/>
    </source>
</evidence>
<accession>A0ABT3FXR5</accession>
<reference evidence="7" key="1">
    <citation type="submission" date="2022-10" db="EMBL/GenBank/DDBJ databases">
        <title>Luteolibacter sp. GHJ8, whole genome shotgun sequencing project.</title>
        <authorList>
            <person name="Zhao G."/>
            <person name="Shen L."/>
        </authorList>
    </citation>
    <scope>NUCLEOTIDE SEQUENCE</scope>
    <source>
        <strain evidence="7">GHJ8</strain>
    </source>
</reference>
<comment type="caution">
    <text evidence="7">The sequence shown here is derived from an EMBL/GenBank/DDBJ whole genome shotgun (WGS) entry which is preliminary data.</text>
</comment>
<dbReference type="Gene3D" id="1.20.58.340">
    <property type="entry name" value="Magnesium transport protein CorA, transmembrane region"/>
    <property type="match status" value="1"/>
</dbReference>
<dbReference type="RefSeq" id="WP_264510675.1">
    <property type="nucleotide sequence ID" value="NZ_JAPDDR010000001.1"/>
</dbReference>
<keyword evidence="4 6" id="KW-0472">Membrane</keyword>
<sequence length="248" mass="28074">MSKCSDFPYLPSQLELEDEILDQLSNRPGNQRCVVGRDELLLVVHEVPKCGSPDREPLIFWRRSDGIWIDYAGGKGLRRLGELVDRYVKLIDEQEDIINEADTAEEVFTLARIAGPLARSTRNLGIAIDQTLSQDEDTRELRSYRDRVREVERAAEQLNQDAKLTLEYWKAERSEEQQAAADKLNKIAFRLNLLAGFFLPLVALGGLFGMNVDLPDFVQGWFWLIFCGGLLTGGTLVWIVSRNTGSKS</sequence>
<keyword evidence="8" id="KW-1185">Reference proteome</keyword>
<feature type="coiled-coil region" evidence="5">
    <location>
        <begin position="134"/>
        <end position="161"/>
    </location>
</feature>
<organism evidence="7 8">
    <name type="scientific">Luteolibacter rhizosphaerae</name>
    <dbReference type="NCBI Taxonomy" id="2989719"/>
    <lineage>
        <taxon>Bacteria</taxon>
        <taxon>Pseudomonadati</taxon>
        <taxon>Verrucomicrobiota</taxon>
        <taxon>Verrucomicrobiia</taxon>
        <taxon>Verrucomicrobiales</taxon>
        <taxon>Verrucomicrobiaceae</taxon>
        <taxon>Luteolibacter</taxon>
    </lineage>
</organism>
<keyword evidence="3 6" id="KW-1133">Transmembrane helix</keyword>
<evidence type="ECO:0000256" key="5">
    <source>
        <dbReference type="SAM" id="Coils"/>
    </source>
</evidence>
<proteinExistence type="predicted"/>
<keyword evidence="5" id="KW-0175">Coiled coil</keyword>
<feature type="transmembrane region" description="Helical" evidence="6">
    <location>
        <begin position="221"/>
        <end position="240"/>
    </location>
</feature>
<dbReference type="SUPFAM" id="SSF144083">
    <property type="entry name" value="Magnesium transport protein CorA, transmembrane region"/>
    <property type="match status" value="1"/>
</dbReference>
<dbReference type="Proteomes" id="UP001165653">
    <property type="component" value="Unassembled WGS sequence"/>
</dbReference>
<evidence type="ECO:0000256" key="1">
    <source>
        <dbReference type="ARBA" id="ARBA00004141"/>
    </source>
</evidence>
<name>A0ABT3FXR5_9BACT</name>
<gene>
    <name evidence="7" type="ORF">OJ996_02165</name>
</gene>
<evidence type="ECO:0000256" key="2">
    <source>
        <dbReference type="ARBA" id="ARBA00022692"/>
    </source>
</evidence>
<keyword evidence="2 6" id="KW-0812">Transmembrane</keyword>
<comment type="subcellular location">
    <subcellularLocation>
        <location evidence="1">Membrane</location>
        <topology evidence="1">Multi-pass membrane protein</topology>
    </subcellularLocation>
</comment>
<dbReference type="InterPro" id="IPR045863">
    <property type="entry name" value="CorA_TM1_TM2"/>
</dbReference>
<evidence type="ECO:0000313" key="8">
    <source>
        <dbReference type="Proteomes" id="UP001165653"/>
    </source>
</evidence>
<dbReference type="InterPro" id="IPR002523">
    <property type="entry name" value="MgTranspt_CorA/ZnTranspt_ZntB"/>
</dbReference>
<dbReference type="EMBL" id="JAPDDR010000001">
    <property type="protein sequence ID" value="MCW1912360.1"/>
    <property type="molecule type" value="Genomic_DNA"/>
</dbReference>
<feature type="transmembrane region" description="Helical" evidence="6">
    <location>
        <begin position="191"/>
        <end position="209"/>
    </location>
</feature>
<protein>
    <submittedName>
        <fullName evidence="7">CorA family divalent cation transporter</fullName>
    </submittedName>
</protein>